<proteinExistence type="predicted"/>
<gene>
    <name evidence="1" type="ORF">FHR80_004474</name>
</gene>
<dbReference type="Proteomes" id="UP000518206">
    <property type="component" value="Unassembled WGS sequence"/>
</dbReference>
<sequence>MSPSLIPDPIDTELSEAVVAYFRLSIRDQRRPDALSPHAVRRSPEALLDEVCTLIGEVMGVPVDGSNMTIGQECQVVHDVMAPRHPELSSQALAALMNYYWRSNR</sequence>
<accession>A0A7W4UJX6</accession>
<dbReference type="RefSeq" id="WP_183298235.1">
    <property type="nucleotide sequence ID" value="NZ_JACHVX010000011.1"/>
</dbReference>
<protein>
    <submittedName>
        <fullName evidence="1">Uncharacterized protein</fullName>
    </submittedName>
</protein>
<reference evidence="1 2" key="2">
    <citation type="submission" date="2020-08" db="EMBL/GenBank/DDBJ databases">
        <authorList>
            <person name="Partida-Martinez L."/>
            <person name="Huntemann M."/>
            <person name="Clum A."/>
            <person name="Wang J."/>
            <person name="Palaniappan K."/>
            <person name="Ritter S."/>
            <person name="Chen I.-M."/>
            <person name="Stamatis D."/>
            <person name="Reddy T."/>
            <person name="O'Malley R."/>
            <person name="Daum C."/>
            <person name="Shapiro N."/>
            <person name="Ivanova N."/>
            <person name="Kyrpides N."/>
            <person name="Woyke T."/>
        </authorList>
    </citation>
    <scope>NUCLEOTIDE SEQUENCE [LARGE SCALE GENOMIC DNA]</scope>
    <source>
        <strain evidence="1 2">RAS26</strain>
    </source>
</reference>
<name>A0A7W4UJX6_9CELL</name>
<dbReference type="AlphaFoldDB" id="A0A7W4UJX6"/>
<organism evidence="1 2">
    <name type="scientific">Cellulomonas cellasea</name>
    <dbReference type="NCBI Taxonomy" id="43670"/>
    <lineage>
        <taxon>Bacteria</taxon>
        <taxon>Bacillati</taxon>
        <taxon>Actinomycetota</taxon>
        <taxon>Actinomycetes</taxon>
        <taxon>Micrococcales</taxon>
        <taxon>Cellulomonadaceae</taxon>
        <taxon>Cellulomonas</taxon>
    </lineage>
</organism>
<evidence type="ECO:0000313" key="2">
    <source>
        <dbReference type="Proteomes" id="UP000518206"/>
    </source>
</evidence>
<dbReference type="EMBL" id="JACHVX010000011">
    <property type="protein sequence ID" value="MBB2925527.1"/>
    <property type="molecule type" value="Genomic_DNA"/>
</dbReference>
<evidence type="ECO:0000313" key="1">
    <source>
        <dbReference type="EMBL" id="MBB2925527.1"/>
    </source>
</evidence>
<reference evidence="1 2" key="1">
    <citation type="submission" date="2020-08" db="EMBL/GenBank/DDBJ databases">
        <title>The Agave Microbiome: Exploring the role of microbial communities in plant adaptations to desert environments.</title>
        <authorList>
            <person name="Partida-Martinez L.P."/>
        </authorList>
    </citation>
    <scope>NUCLEOTIDE SEQUENCE [LARGE SCALE GENOMIC DNA]</scope>
    <source>
        <strain evidence="1 2">RAS26</strain>
    </source>
</reference>
<comment type="caution">
    <text evidence="1">The sequence shown here is derived from an EMBL/GenBank/DDBJ whole genome shotgun (WGS) entry which is preliminary data.</text>
</comment>